<dbReference type="Gene3D" id="2.60.40.10">
    <property type="entry name" value="Immunoglobulins"/>
    <property type="match status" value="2"/>
</dbReference>
<dbReference type="EMBL" id="CP068176">
    <property type="protein sequence ID" value="QQT86660.1"/>
    <property type="molecule type" value="Genomic_DNA"/>
</dbReference>
<proteinExistence type="predicted"/>
<gene>
    <name evidence="2" type="ORF">I6I53_02330</name>
</gene>
<reference evidence="2 3" key="1">
    <citation type="submission" date="2021-01" db="EMBL/GenBank/DDBJ databases">
        <title>FDA dAtabase for Regulatory Grade micrObial Sequences (FDA-ARGOS): Supporting development and validation of Infectious Disease Dx tests.</title>
        <authorList>
            <person name="Sproer C."/>
            <person name="Gronow S."/>
            <person name="Severitt S."/>
            <person name="Schroder I."/>
            <person name="Tallon L."/>
            <person name="Sadzewicz L."/>
            <person name="Zhao X."/>
            <person name="Boylan J."/>
            <person name="Ott S."/>
            <person name="Bowen H."/>
            <person name="Vavikolanu K."/>
            <person name="Mehta A."/>
            <person name="Aluvathingal J."/>
            <person name="Nadendla S."/>
            <person name="Lowell S."/>
            <person name="Myers T."/>
            <person name="Yan Y."/>
            <person name="Sichtig H."/>
        </authorList>
    </citation>
    <scope>NUCLEOTIDE SEQUENCE [LARGE SCALE GENOMIC DNA]</scope>
    <source>
        <strain evidence="2 3">FDAARGOS_1096</strain>
    </source>
</reference>
<dbReference type="RefSeq" id="WP_004995771.1">
    <property type="nucleotide sequence ID" value="NZ_BKHN01000052.1"/>
</dbReference>
<evidence type="ECO:0000256" key="1">
    <source>
        <dbReference type="SAM" id="MobiDB-lite"/>
    </source>
</evidence>
<sequence>MTYLANLRKLGVKSTVLGSSLALVACGGGGSDGYYGGSSNSSNNNSSNNNSNNSSTDSSTVAESIDIKLKDTSGATIQQANDNSVVQIAVQVLNADKGGIANKQVRLAISDSDNLGVTSKTSLVTTGDNGFAIFEVSIPTLIASSGKVQLTAVVDGTTIKQSYTLNIKKTSTIVSDYNLNIQQGVVLNLPKGSADITAIVTDKNGGVKAGESITLTLPQEMQGKFSISTGSNISTDSQGKAKFTIVANSDLSSDDIQKFVSTSQSLSFKLIDENKAEKTVSGSITFKDTSQVVQKLELIKADAPIVAQNGTTTVKVRAKNSNDVALANKKVKLVFTDKSDAYGVTIDQTEAVTDANGYAVFTLKANSSYPVALTQQGINLKAIYSDNSEIFAQDTISVITADTSATDQLALQRLEIASSYTVNAQNDTVTIRVKGINNKGEAATKGKLTLNLNNEANANGVGFDGSSERDFSASVEGYITYTLHTNAKTDAAVAALVAAGITATFKTDNDISQSIKIEVKAKAQADDEVRYLSFDPVKAFDYSQNQNITITVQANGTKDDGGLSGQTISLKRMGLSDQQLDALGLKADGSLIQTTNAEGYATFKFKYTYAGTDEQKQLALAGVKLLATAANGKTQTLSLNFKEPTASSEIALESLNIDTDGIKTLEVNKTTTLIVKVNAIGTDGKAFANKGIGLGINTAPLQNGAVIANATQVTDTNGQAIFTINVTPKNTKEIENLIANGLTIVAQASGSTISATRSVQLITPPIIIPDLVNLSFTYEPTVSVLGGEVQVKVVATDASGKTIANTALAIALSNLAGSRVSLSDTTLTTNSKGEAVFTVKVAEGQYDANLIKNGIGFAVVGTNQNNGDRVQQTGIIQVTIPKDSVNLRLTADKNELELGKTYQINVAVKDELGANTGYPVNLSLNTEAIVAGVKLSADSVVTSANGEVPISIIIPKDISDSAKSALLSSGIQVKGAITNPKGEKLETTINFEVAEVLNQNHLVISSSKSNLNVSGDRSIITVTLLDKNNLPVQNQDITLAVNNSAGIIIGNPGSSAPSNTSGTPQTLKTDSQGNAFFSVAVDGQTVDGDLLIASGIELTASNQDANGAIAKQIARLDAFKQPTQPAVDLPARYSLRISSAKPTLNVRNDTSDVTVTLVDQNGGGVANQYVMLGIDNFVVNGAIIVGPSGLTTDANGQAVFKIKVDESARNTGYSATNFATDDLRLSASFKETGYTNATQVSLIDIVQAVVQNPVASIVIGVNPTEVGTSSDGIYYTRNMSVSVVDKDGKPLNNQSVTMDITPTFYSKGQYVWRNALLQGTTDGKPQWITAGQNYYDLSSANVYVKNGVALNNNSTPDDTSDDFVINLSTTSVRDCAIGSLNAITNNEVNSIPVQVPTFVGGNGATATYTTDAQGKFDFVIRYPKIYARWLNVQIGASTTVASLPNRTTYNLGLPSVNSDYSTDGSYGPNLKSPYGINTGSCP</sequence>
<organism evidence="2 3">
    <name type="scientific">Acinetobacter ursingii</name>
    <dbReference type="NCBI Taxonomy" id="108980"/>
    <lineage>
        <taxon>Bacteria</taxon>
        <taxon>Pseudomonadati</taxon>
        <taxon>Pseudomonadota</taxon>
        <taxon>Gammaproteobacteria</taxon>
        <taxon>Moraxellales</taxon>
        <taxon>Moraxellaceae</taxon>
        <taxon>Acinetobacter</taxon>
    </lineage>
</organism>
<dbReference type="Proteomes" id="UP000595320">
    <property type="component" value="Chromosome"/>
</dbReference>
<protein>
    <submittedName>
        <fullName evidence="2">Ig-like domain-containing protein</fullName>
    </submittedName>
</protein>
<accession>A0A7T9UIX8</accession>
<dbReference type="GeneID" id="66211444"/>
<dbReference type="InterPro" id="IPR013783">
    <property type="entry name" value="Ig-like_fold"/>
</dbReference>
<feature type="region of interest" description="Disordered" evidence="1">
    <location>
        <begin position="39"/>
        <end position="59"/>
    </location>
</feature>
<name>A0A7T9UIX8_9GAMM</name>
<evidence type="ECO:0000313" key="3">
    <source>
        <dbReference type="Proteomes" id="UP000595320"/>
    </source>
</evidence>
<evidence type="ECO:0000313" key="2">
    <source>
        <dbReference type="EMBL" id="QQT86660.1"/>
    </source>
</evidence>